<dbReference type="AlphaFoldDB" id="A0A1H5T792"/>
<dbReference type="InterPro" id="IPR050483">
    <property type="entry name" value="CoA-transferase_III_domain"/>
</dbReference>
<evidence type="ECO:0000313" key="2">
    <source>
        <dbReference type="EMBL" id="SEF58666.1"/>
    </source>
</evidence>
<sequence length="410" mass="43424">MLPLEGIVVVAVEQAVAAPICTRHLGDLGARVVKVENRRGGDFARDYDTAVGGMAAHFVWANRNKESVALDLKHERGRAVLARLVERADVLVQNLAPGAAARLGLDAAELRVRHPRLITVDISGYGRGGPYARARAYDLLVQSEAGSCAITGTPGRPAKPGIPIADIGAGMYALSSVLAALFVRERTGAGTAISVGLFDAVAEWMGFALNQARYGGFDVEPNGLGSPMVAPYGAYGTADGQVLVLGTTNDREWRRLARQVLERPDLAEDPRYASNSDRVARRAELDAVIGAWAAGLPLERCRRAAEAAGLGHARLNTPTEVLGHPQLVERGRWRQVASPVGPVACLLPPPESADWDWRLDPVPALGEHTEPVLAELGFDAGELTALRAEGVIGPADVPRPGGAARQDGSR</sequence>
<dbReference type="InterPro" id="IPR003673">
    <property type="entry name" value="CoA-Trfase_fam_III"/>
</dbReference>
<dbReference type="RefSeq" id="WP_103935935.1">
    <property type="nucleotide sequence ID" value="NZ_FNVO01000001.1"/>
</dbReference>
<dbReference type="EMBL" id="FNVO01000001">
    <property type="protein sequence ID" value="SEF58666.1"/>
    <property type="molecule type" value="Genomic_DNA"/>
</dbReference>
<dbReference type="Gene3D" id="3.40.50.10540">
    <property type="entry name" value="Crotonobetainyl-coa:carnitine coa-transferase, domain 1"/>
    <property type="match status" value="1"/>
</dbReference>
<name>A0A1H5T792_9ACTN</name>
<proteinExistence type="predicted"/>
<dbReference type="Proteomes" id="UP000236723">
    <property type="component" value="Unassembled WGS sequence"/>
</dbReference>
<gene>
    <name evidence="2" type="ORF">SAMN04489712_101510</name>
</gene>
<dbReference type="Pfam" id="PF02515">
    <property type="entry name" value="CoA_transf_3"/>
    <property type="match status" value="1"/>
</dbReference>
<reference evidence="3" key="1">
    <citation type="submission" date="2016-10" db="EMBL/GenBank/DDBJ databases">
        <authorList>
            <person name="Varghese N."/>
            <person name="Submissions S."/>
        </authorList>
    </citation>
    <scope>NUCLEOTIDE SEQUENCE [LARGE SCALE GENOMIC DNA]</scope>
    <source>
        <strain evidence="3">DSM 43163</strain>
    </source>
</reference>
<keyword evidence="1 2" id="KW-0808">Transferase</keyword>
<dbReference type="SUPFAM" id="SSF89796">
    <property type="entry name" value="CoA-transferase family III (CaiB/BaiF)"/>
    <property type="match status" value="1"/>
</dbReference>
<dbReference type="InterPro" id="IPR023606">
    <property type="entry name" value="CoA-Trfase_III_dom_1_sf"/>
</dbReference>
<dbReference type="OrthoDB" id="4251672at2"/>
<dbReference type="PANTHER" id="PTHR48207:SF3">
    <property type="entry name" value="SUCCINATE--HYDROXYMETHYLGLUTARATE COA-TRANSFERASE"/>
    <property type="match status" value="1"/>
</dbReference>
<organism evidence="2 3">
    <name type="scientific">Thermomonospora echinospora</name>
    <dbReference type="NCBI Taxonomy" id="1992"/>
    <lineage>
        <taxon>Bacteria</taxon>
        <taxon>Bacillati</taxon>
        <taxon>Actinomycetota</taxon>
        <taxon>Actinomycetes</taxon>
        <taxon>Streptosporangiales</taxon>
        <taxon>Thermomonosporaceae</taxon>
        <taxon>Thermomonospora</taxon>
    </lineage>
</organism>
<evidence type="ECO:0000313" key="3">
    <source>
        <dbReference type="Proteomes" id="UP000236723"/>
    </source>
</evidence>
<dbReference type="GO" id="GO:0008410">
    <property type="term" value="F:CoA-transferase activity"/>
    <property type="evidence" value="ECO:0007669"/>
    <property type="project" value="TreeGrafter"/>
</dbReference>
<protein>
    <submittedName>
        <fullName evidence="2">Crotonobetainyl-CoA:carnitine CoA-transferase CaiB</fullName>
    </submittedName>
</protein>
<dbReference type="Gene3D" id="3.30.1540.10">
    <property type="entry name" value="formyl-coa transferase, domain 3"/>
    <property type="match status" value="1"/>
</dbReference>
<accession>A0A1H5T792</accession>
<keyword evidence="3" id="KW-1185">Reference proteome</keyword>
<evidence type="ECO:0000256" key="1">
    <source>
        <dbReference type="ARBA" id="ARBA00022679"/>
    </source>
</evidence>
<dbReference type="InterPro" id="IPR044855">
    <property type="entry name" value="CoA-Trfase_III_dom3_sf"/>
</dbReference>
<dbReference type="PANTHER" id="PTHR48207">
    <property type="entry name" value="SUCCINATE--HYDROXYMETHYLGLUTARATE COA-TRANSFERASE"/>
    <property type="match status" value="1"/>
</dbReference>